<dbReference type="InterPro" id="IPR020103">
    <property type="entry name" value="PsdUridine_synth_cat_dom_sf"/>
</dbReference>
<evidence type="ECO:0008006" key="2">
    <source>
        <dbReference type="Google" id="ProtNLM"/>
    </source>
</evidence>
<dbReference type="InterPro" id="IPR042214">
    <property type="entry name" value="TruD_catalytic"/>
</dbReference>
<dbReference type="InterPro" id="IPR001656">
    <property type="entry name" value="PsdUridine_synth_TruD"/>
</dbReference>
<dbReference type="AlphaFoldDB" id="X0UHX8"/>
<organism evidence="1">
    <name type="scientific">marine sediment metagenome</name>
    <dbReference type="NCBI Taxonomy" id="412755"/>
    <lineage>
        <taxon>unclassified sequences</taxon>
        <taxon>metagenomes</taxon>
        <taxon>ecological metagenomes</taxon>
    </lineage>
</organism>
<protein>
    <recommendedName>
        <fullName evidence="2">TRUD domain-containing protein</fullName>
    </recommendedName>
</protein>
<comment type="caution">
    <text evidence="1">The sequence shown here is derived from an EMBL/GenBank/DDBJ whole genome shotgun (WGS) entry which is preliminary data.</text>
</comment>
<evidence type="ECO:0000313" key="1">
    <source>
        <dbReference type="EMBL" id="GAF98901.1"/>
    </source>
</evidence>
<dbReference type="SUPFAM" id="SSF55120">
    <property type="entry name" value="Pseudouridine synthase"/>
    <property type="match status" value="1"/>
</dbReference>
<reference evidence="1" key="1">
    <citation type="journal article" date="2014" name="Front. Microbiol.">
        <title>High frequency of phylogenetically diverse reductive dehalogenase-homologous genes in deep subseafloor sedimentary metagenomes.</title>
        <authorList>
            <person name="Kawai M."/>
            <person name="Futagami T."/>
            <person name="Toyoda A."/>
            <person name="Takaki Y."/>
            <person name="Nishi S."/>
            <person name="Hori S."/>
            <person name="Arai W."/>
            <person name="Tsubouchi T."/>
            <person name="Morono Y."/>
            <person name="Uchiyama I."/>
            <person name="Ito T."/>
            <person name="Fujiyama A."/>
            <person name="Inagaki F."/>
            <person name="Takami H."/>
        </authorList>
    </citation>
    <scope>NUCLEOTIDE SEQUENCE</scope>
    <source>
        <strain evidence="1">Expedition CK06-06</strain>
    </source>
</reference>
<name>X0UHX8_9ZZZZ</name>
<dbReference type="GO" id="GO:0009982">
    <property type="term" value="F:pseudouridine synthase activity"/>
    <property type="evidence" value="ECO:0007669"/>
    <property type="project" value="InterPro"/>
</dbReference>
<dbReference type="GO" id="GO:0001522">
    <property type="term" value="P:pseudouridine synthesis"/>
    <property type="evidence" value="ECO:0007669"/>
    <property type="project" value="InterPro"/>
</dbReference>
<accession>X0UHX8</accession>
<proteinExistence type="predicted"/>
<sequence>MKKALKLNRASIALPIIGNNTILDEYPLMKYIYEDVAKSDRIDNNIFYSKYINESEFKGSIRAMTVKPSGLKMVELTDDELYHGKKKIKIEFSLQKGSYATMLLRELIK</sequence>
<dbReference type="EMBL" id="BARS01012338">
    <property type="protein sequence ID" value="GAF98901.1"/>
    <property type="molecule type" value="Genomic_DNA"/>
</dbReference>
<dbReference type="Pfam" id="PF01142">
    <property type="entry name" value="TruD"/>
    <property type="match status" value="1"/>
</dbReference>
<dbReference type="GO" id="GO:0003723">
    <property type="term" value="F:RNA binding"/>
    <property type="evidence" value="ECO:0007669"/>
    <property type="project" value="InterPro"/>
</dbReference>
<dbReference type="Gene3D" id="3.30.2350.20">
    <property type="entry name" value="TruD, catalytic domain"/>
    <property type="match status" value="1"/>
</dbReference>
<gene>
    <name evidence="1" type="ORF">S01H1_22028</name>
</gene>